<keyword evidence="2" id="KW-1185">Reference proteome</keyword>
<accession>A0A1T5BPI6</accession>
<proteinExistence type="predicted"/>
<dbReference type="STRING" id="439228.SAMN06295920_103170"/>
<name>A0A1T5BPI6_9SPHN</name>
<dbReference type="AlphaFoldDB" id="A0A1T5BPI6"/>
<protein>
    <submittedName>
        <fullName evidence="1">Uncharacterized protein</fullName>
    </submittedName>
</protein>
<evidence type="ECO:0000313" key="1">
    <source>
        <dbReference type="EMBL" id="SKB49009.1"/>
    </source>
</evidence>
<organism evidence="1 2">
    <name type="scientific">Rhizorhabdus histidinilytica</name>
    <dbReference type="NCBI Taxonomy" id="439228"/>
    <lineage>
        <taxon>Bacteria</taxon>
        <taxon>Pseudomonadati</taxon>
        <taxon>Pseudomonadota</taxon>
        <taxon>Alphaproteobacteria</taxon>
        <taxon>Sphingomonadales</taxon>
        <taxon>Sphingomonadaceae</taxon>
        <taxon>Rhizorhabdus</taxon>
    </lineage>
</organism>
<sequence length="95" mass="10680">MDLPRLQLELYGRLFVEMMKAGIIPADLVQRMRADFKRSADLAKRDEDQQHFADMALLAETLLMRSELDVVGDVAQEARSRFRVIQGIDGGSGDA</sequence>
<gene>
    <name evidence="1" type="ORF">SAMN06295920_103170</name>
</gene>
<dbReference type="Proteomes" id="UP000189818">
    <property type="component" value="Unassembled WGS sequence"/>
</dbReference>
<reference evidence="2" key="1">
    <citation type="submission" date="2017-02" db="EMBL/GenBank/DDBJ databases">
        <authorList>
            <person name="Varghese N."/>
            <person name="Submissions S."/>
        </authorList>
    </citation>
    <scope>NUCLEOTIDE SEQUENCE [LARGE SCALE GENOMIC DNA]</scope>
    <source>
        <strain evidence="2">UM2</strain>
    </source>
</reference>
<dbReference type="EMBL" id="FUYM01000003">
    <property type="protein sequence ID" value="SKB49009.1"/>
    <property type="molecule type" value="Genomic_DNA"/>
</dbReference>
<evidence type="ECO:0000313" key="2">
    <source>
        <dbReference type="Proteomes" id="UP000189818"/>
    </source>
</evidence>